<protein>
    <submittedName>
        <fullName evidence="4">SGNH hydrolase-type esterase domain-containing protein</fullName>
    </submittedName>
</protein>
<comment type="caution">
    <text evidence="4">The sequence shown here is derived from an EMBL/GenBank/DDBJ whole genome shotgun (WGS) entry which is preliminary data.</text>
</comment>
<dbReference type="PANTHER" id="PTHR37981:SF1">
    <property type="entry name" value="SGNH HYDROLASE-TYPE ESTERASE DOMAIN-CONTAINING PROTEIN"/>
    <property type="match status" value="1"/>
</dbReference>
<keyword evidence="4" id="KW-0378">Hydrolase</keyword>
<dbReference type="InterPro" id="IPR013830">
    <property type="entry name" value="SGNH_hydro"/>
</dbReference>
<dbReference type="InterPro" id="IPR036514">
    <property type="entry name" value="SGNH_hydro_sf"/>
</dbReference>
<reference evidence="4" key="1">
    <citation type="journal article" date="2023" name="Mol. Phylogenet. Evol.">
        <title>Genome-scale phylogeny and comparative genomics of the fungal order Sordariales.</title>
        <authorList>
            <person name="Hensen N."/>
            <person name="Bonometti L."/>
            <person name="Westerberg I."/>
            <person name="Brannstrom I.O."/>
            <person name="Guillou S."/>
            <person name="Cros-Aarteil S."/>
            <person name="Calhoun S."/>
            <person name="Haridas S."/>
            <person name="Kuo A."/>
            <person name="Mondo S."/>
            <person name="Pangilinan J."/>
            <person name="Riley R."/>
            <person name="LaButti K."/>
            <person name="Andreopoulos B."/>
            <person name="Lipzen A."/>
            <person name="Chen C."/>
            <person name="Yan M."/>
            <person name="Daum C."/>
            <person name="Ng V."/>
            <person name="Clum A."/>
            <person name="Steindorff A."/>
            <person name="Ohm R.A."/>
            <person name="Martin F."/>
            <person name="Silar P."/>
            <person name="Natvig D.O."/>
            <person name="Lalanne C."/>
            <person name="Gautier V."/>
            <person name="Ament-Velasquez S.L."/>
            <person name="Kruys A."/>
            <person name="Hutchinson M.I."/>
            <person name="Powell A.J."/>
            <person name="Barry K."/>
            <person name="Miller A.N."/>
            <person name="Grigoriev I.V."/>
            <person name="Debuchy R."/>
            <person name="Gladieux P."/>
            <person name="Hiltunen Thoren M."/>
            <person name="Johannesson H."/>
        </authorList>
    </citation>
    <scope>NUCLEOTIDE SEQUENCE</scope>
    <source>
        <strain evidence="4">CBS 118394</strain>
    </source>
</reference>
<reference evidence="4" key="2">
    <citation type="submission" date="2023-06" db="EMBL/GenBank/DDBJ databases">
        <authorList>
            <consortium name="Lawrence Berkeley National Laboratory"/>
            <person name="Haridas S."/>
            <person name="Hensen N."/>
            <person name="Bonometti L."/>
            <person name="Westerberg I."/>
            <person name="Brannstrom I.O."/>
            <person name="Guillou S."/>
            <person name="Cros-Aarteil S."/>
            <person name="Calhoun S."/>
            <person name="Kuo A."/>
            <person name="Mondo S."/>
            <person name="Pangilinan J."/>
            <person name="Riley R."/>
            <person name="Labutti K."/>
            <person name="Andreopoulos B."/>
            <person name="Lipzen A."/>
            <person name="Chen C."/>
            <person name="Yanf M."/>
            <person name="Daum C."/>
            <person name="Ng V."/>
            <person name="Clum A."/>
            <person name="Steindorff A."/>
            <person name="Ohm R."/>
            <person name="Martin F."/>
            <person name="Silar P."/>
            <person name="Natvig D."/>
            <person name="Lalanne C."/>
            <person name="Gautier V."/>
            <person name="Ament-Velasquez S.L."/>
            <person name="Kruys A."/>
            <person name="Hutchinson M.I."/>
            <person name="Powell A.J."/>
            <person name="Barry K."/>
            <person name="Miller A.N."/>
            <person name="Grigoriev I.V."/>
            <person name="Debuchy R."/>
            <person name="Gladieux P."/>
            <person name="Thoren M.H."/>
            <person name="Johannesson H."/>
        </authorList>
    </citation>
    <scope>NUCLEOTIDE SEQUENCE</scope>
    <source>
        <strain evidence="4">CBS 118394</strain>
    </source>
</reference>
<accession>A0AAE0LZ29</accession>
<dbReference type="InterPro" id="IPR037460">
    <property type="entry name" value="SEST-like"/>
</dbReference>
<gene>
    <name evidence="4" type="ORF">B0H66DRAFT_388602</name>
</gene>
<evidence type="ECO:0000313" key="4">
    <source>
        <dbReference type="EMBL" id="KAK3313231.1"/>
    </source>
</evidence>
<dbReference type="PANTHER" id="PTHR37981">
    <property type="entry name" value="LIPASE 2"/>
    <property type="match status" value="1"/>
</dbReference>
<dbReference type="GO" id="GO:0016788">
    <property type="term" value="F:hydrolase activity, acting on ester bonds"/>
    <property type="evidence" value="ECO:0007669"/>
    <property type="project" value="InterPro"/>
</dbReference>
<evidence type="ECO:0000256" key="1">
    <source>
        <dbReference type="SAM" id="MobiDB-lite"/>
    </source>
</evidence>
<dbReference type="EMBL" id="JAUEDM010000008">
    <property type="protein sequence ID" value="KAK3313231.1"/>
    <property type="molecule type" value="Genomic_DNA"/>
</dbReference>
<dbReference type="Pfam" id="PF13472">
    <property type="entry name" value="Lipase_GDSL_2"/>
    <property type="match status" value="1"/>
</dbReference>
<dbReference type="InterPro" id="IPR011058">
    <property type="entry name" value="Cyanovirin-N"/>
</dbReference>
<dbReference type="Gene3D" id="3.40.50.1110">
    <property type="entry name" value="SGNH hydrolase"/>
    <property type="match status" value="1"/>
</dbReference>
<keyword evidence="5" id="KW-1185">Reference proteome</keyword>
<sequence length="589" mass="66274">MGVFNFLPFSMKSKSNPLYLAVGALLLRQSTAYPQPKPSQQSPHHHGAIQARNPGDHEWWPIKKDRTYIAFGDSYAAGMGAGDTEYWTSACRRGENNFGNQLNLEAKNYHGIGHKFDHGYCSGDTTIGANRQLDEWKNQKDATLVTLSVGGNDLNFAKIAEHCIITPDGAQKSKDECPKFLAAADDAVKATGEGSLREKFKSIYKRVFELGSDDVQLYVTGYPTFFNEKTDWCDKVTFYFWDPKHYDNPEDCKDNKCVFLTKDLRKTLNDKQRALNSLIEAVVKEVNDDLKFEKPRAFFVNTDAVFEGKRWCEQGVEEPADQNVNEWFFLSSWPDVLWKRPPRPGQPHEKRQDAETGMEGEIQNLEANEQSHRDEVLVPEACTTGVVAAGQVLRDPKDDGEGMRDWVCMAQAHKDDFDASHVHSWLPNSWTKTFHPRSIGQSAIMLAIIKKFDEANNNGNNPGSGEAKFGKFSERCKDWSIKDDHLVVATCTDKDGNEKKTQEDMNLCLHYDNGGLNPLEDGQFGKDCESCFFNEPFKGSTPAMLSKLWCICKNGNDPMSKNPFADLDIALRIQDDGFMNCLGHISAPA</sequence>
<feature type="domain" description="Cyanovirin-N" evidence="2">
    <location>
        <begin position="472"/>
        <end position="538"/>
    </location>
</feature>
<dbReference type="AlphaFoldDB" id="A0AAE0LZ29"/>
<evidence type="ECO:0000259" key="3">
    <source>
        <dbReference type="Pfam" id="PF13472"/>
    </source>
</evidence>
<organism evidence="4 5">
    <name type="scientific">Apodospora peruviana</name>
    <dbReference type="NCBI Taxonomy" id="516989"/>
    <lineage>
        <taxon>Eukaryota</taxon>
        <taxon>Fungi</taxon>
        <taxon>Dikarya</taxon>
        <taxon>Ascomycota</taxon>
        <taxon>Pezizomycotina</taxon>
        <taxon>Sordariomycetes</taxon>
        <taxon>Sordariomycetidae</taxon>
        <taxon>Sordariales</taxon>
        <taxon>Lasiosphaeriaceae</taxon>
        <taxon>Apodospora</taxon>
    </lineage>
</organism>
<dbReference type="Gene3D" id="2.30.60.10">
    <property type="entry name" value="Cyanovirin-N"/>
    <property type="match status" value="1"/>
</dbReference>
<name>A0AAE0LZ29_9PEZI</name>
<dbReference type="GO" id="GO:0006629">
    <property type="term" value="P:lipid metabolic process"/>
    <property type="evidence" value="ECO:0007669"/>
    <property type="project" value="TreeGrafter"/>
</dbReference>
<dbReference type="Proteomes" id="UP001283341">
    <property type="component" value="Unassembled WGS sequence"/>
</dbReference>
<evidence type="ECO:0000259" key="2">
    <source>
        <dbReference type="Pfam" id="PF08881"/>
    </source>
</evidence>
<proteinExistence type="predicted"/>
<dbReference type="SUPFAM" id="SSF52266">
    <property type="entry name" value="SGNH hydrolase"/>
    <property type="match status" value="1"/>
</dbReference>
<evidence type="ECO:0000313" key="5">
    <source>
        <dbReference type="Proteomes" id="UP001283341"/>
    </source>
</evidence>
<dbReference type="InterPro" id="IPR036673">
    <property type="entry name" value="Cyanovirin-N_sf"/>
</dbReference>
<feature type="region of interest" description="Disordered" evidence="1">
    <location>
        <begin position="33"/>
        <end position="58"/>
    </location>
</feature>
<dbReference type="SUPFAM" id="SSF51322">
    <property type="entry name" value="Cyanovirin-N"/>
    <property type="match status" value="1"/>
</dbReference>
<feature type="domain" description="SGNH hydrolase-type esterase" evidence="3">
    <location>
        <begin position="70"/>
        <end position="166"/>
    </location>
</feature>
<dbReference type="Pfam" id="PF08881">
    <property type="entry name" value="CVNH"/>
    <property type="match status" value="1"/>
</dbReference>
<dbReference type="CDD" id="cd01823">
    <property type="entry name" value="SEST_like"/>
    <property type="match status" value="1"/>
</dbReference>